<accession>A0A7Z7MW54</accession>
<protein>
    <recommendedName>
        <fullName evidence="3">Molybdopterin synthase sulfur carrier subunit</fullName>
    </recommendedName>
</protein>
<organism evidence="4 5">
    <name type="scientific">Sterolibacterium denitrificans</name>
    <dbReference type="NCBI Taxonomy" id="157592"/>
    <lineage>
        <taxon>Bacteria</taxon>
        <taxon>Pseudomonadati</taxon>
        <taxon>Pseudomonadota</taxon>
        <taxon>Betaproteobacteria</taxon>
        <taxon>Nitrosomonadales</taxon>
        <taxon>Sterolibacteriaceae</taxon>
        <taxon>Sterolibacterium</taxon>
    </lineage>
</organism>
<dbReference type="PANTHER" id="PTHR33359">
    <property type="entry name" value="MOLYBDOPTERIN SYNTHASE SULFUR CARRIER SUBUNIT"/>
    <property type="match status" value="1"/>
</dbReference>
<sequence length="84" mass="8798">MALKILYFASLREALDSSGEELALPAGVTSLAALREHLAGRGGVWRKLVESQSLRAAVNQKMADAEAAIADGDEIAFFPPVTGG</sequence>
<dbReference type="GO" id="GO:1990133">
    <property type="term" value="C:molybdopterin adenylyltransferase complex"/>
    <property type="evidence" value="ECO:0007669"/>
    <property type="project" value="TreeGrafter"/>
</dbReference>
<evidence type="ECO:0000313" key="4">
    <source>
        <dbReference type="EMBL" id="SMB28410.1"/>
    </source>
</evidence>
<proteinExistence type="inferred from homology"/>
<dbReference type="AlphaFoldDB" id="A0A7Z7MW54"/>
<dbReference type="GO" id="GO:0000166">
    <property type="term" value="F:nucleotide binding"/>
    <property type="evidence" value="ECO:0007669"/>
    <property type="project" value="UniProtKB-KW"/>
</dbReference>
<dbReference type="UniPathway" id="UPA00344"/>
<dbReference type="InterPro" id="IPR003749">
    <property type="entry name" value="ThiS/MoaD-like"/>
</dbReference>
<dbReference type="InterPro" id="IPR012675">
    <property type="entry name" value="Beta-grasp_dom_sf"/>
</dbReference>
<dbReference type="CDD" id="cd00754">
    <property type="entry name" value="Ubl_MoaD"/>
    <property type="match status" value="1"/>
</dbReference>
<dbReference type="NCBIfam" id="TIGR01682">
    <property type="entry name" value="moaD"/>
    <property type="match status" value="1"/>
</dbReference>
<dbReference type="InterPro" id="IPR044672">
    <property type="entry name" value="MOCS2A"/>
</dbReference>
<dbReference type="Gene3D" id="3.10.20.30">
    <property type="match status" value="1"/>
</dbReference>
<dbReference type="InterPro" id="IPR016155">
    <property type="entry name" value="Mopterin_synth/thiamin_S_b"/>
</dbReference>
<dbReference type="Proteomes" id="UP000242886">
    <property type="component" value="Chromosome SDENCHOL"/>
</dbReference>
<reference evidence="4" key="1">
    <citation type="submission" date="2017-03" db="EMBL/GenBank/DDBJ databases">
        <authorList>
            <consortium name="AG Boll"/>
        </authorList>
    </citation>
    <scope>NUCLEOTIDE SEQUENCE [LARGE SCALE GENOMIC DNA]</scope>
    <source>
        <strain evidence="4">Chol</strain>
    </source>
</reference>
<evidence type="ECO:0000256" key="1">
    <source>
        <dbReference type="ARBA" id="ARBA00022741"/>
    </source>
</evidence>
<dbReference type="RefSeq" id="WP_154717112.1">
    <property type="nucleotide sequence ID" value="NZ_LT837803.1"/>
</dbReference>
<comment type="similarity">
    <text evidence="2">Belongs to the MoaD family.</text>
</comment>
<dbReference type="Pfam" id="PF02597">
    <property type="entry name" value="ThiS"/>
    <property type="match status" value="1"/>
</dbReference>
<keyword evidence="5" id="KW-1185">Reference proteome</keyword>
<dbReference type="PANTHER" id="PTHR33359:SF1">
    <property type="entry name" value="MOLYBDOPTERIN SYNTHASE SULFUR CARRIER SUBUNIT"/>
    <property type="match status" value="1"/>
</dbReference>
<evidence type="ECO:0000313" key="5">
    <source>
        <dbReference type="Proteomes" id="UP000242886"/>
    </source>
</evidence>
<name>A0A7Z7MW54_9PROT</name>
<dbReference type="GO" id="GO:0006777">
    <property type="term" value="P:Mo-molybdopterin cofactor biosynthetic process"/>
    <property type="evidence" value="ECO:0007669"/>
    <property type="project" value="InterPro"/>
</dbReference>
<evidence type="ECO:0000256" key="3">
    <source>
        <dbReference type="ARBA" id="ARBA00024247"/>
    </source>
</evidence>
<evidence type="ECO:0000256" key="2">
    <source>
        <dbReference type="ARBA" id="ARBA00024200"/>
    </source>
</evidence>
<gene>
    <name evidence="4" type="primary">moaD</name>
    <name evidence="4" type="ORF">SDENCHOL_20629</name>
</gene>
<keyword evidence="1" id="KW-0547">Nucleotide-binding</keyword>
<dbReference type="EMBL" id="LT837803">
    <property type="protein sequence ID" value="SMB28410.1"/>
    <property type="molecule type" value="Genomic_DNA"/>
</dbReference>
<dbReference type="SUPFAM" id="SSF54285">
    <property type="entry name" value="MoaD/ThiS"/>
    <property type="match status" value="1"/>
</dbReference>